<dbReference type="HOGENOM" id="CLU_2696642_0_0_9"/>
<keyword evidence="1" id="KW-1133">Transmembrane helix</keyword>
<dbReference type="EMBL" id="AE017194">
    <property type="protein sequence ID" value="AAS40284.1"/>
    <property type="molecule type" value="Genomic_DNA"/>
</dbReference>
<dbReference type="KEGG" id="bca:BCE_1355"/>
<evidence type="ECO:0000313" key="3">
    <source>
        <dbReference type="Proteomes" id="UP000002527"/>
    </source>
</evidence>
<feature type="transmembrane region" description="Helical" evidence="1">
    <location>
        <begin position="12"/>
        <end position="34"/>
    </location>
</feature>
<organism evidence="2 3">
    <name type="scientific">Bacillus cereus (strain ATCC 10987 / NRS 248)</name>
    <dbReference type="NCBI Taxonomy" id="222523"/>
    <lineage>
        <taxon>Bacteria</taxon>
        <taxon>Bacillati</taxon>
        <taxon>Bacillota</taxon>
        <taxon>Bacilli</taxon>
        <taxon>Bacillales</taxon>
        <taxon>Bacillaceae</taxon>
        <taxon>Bacillus</taxon>
        <taxon>Bacillus cereus group</taxon>
    </lineage>
</organism>
<dbReference type="Proteomes" id="UP000002527">
    <property type="component" value="Chromosome"/>
</dbReference>
<gene>
    <name evidence="2" type="ordered locus">BCE_1355</name>
</gene>
<evidence type="ECO:0000313" key="2">
    <source>
        <dbReference type="EMBL" id="AAS40284.1"/>
    </source>
</evidence>
<proteinExistence type="predicted"/>
<accession>Q73BR3</accession>
<keyword evidence="1" id="KW-0812">Transmembrane</keyword>
<sequence length="73" mass="8856">MAPHRAPTYSRLSVTSPIYVLFLLKRFHLFNFLYTKREYSSYRKDGYSRGATLIRYECNALYRIKNNTCLFYR</sequence>
<name>Q73BR3_BACC1</name>
<reference evidence="2 3" key="1">
    <citation type="journal article" date="2004" name="Nucleic Acids Res.">
        <title>The genome sequence of Bacillus cereus ATCC 10987 reveals metabolic adaptations and a large plasmid related to Bacillus anthracis pXO1.</title>
        <authorList>
            <person name="Rasko D.A."/>
            <person name="Ravel J."/>
            <person name="Okstad O.A."/>
            <person name="Helgason E."/>
            <person name="Cer R.Z."/>
            <person name="Jiang L."/>
            <person name="Shores K.A."/>
            <person name="Fouts D.E."/>
            <person name="Tourasse N.J."/>
            <person name="Angiuoli S.V."/>
            <person name="Kolonay J."/>
            <person name="Nelson W.C."/>
            <person name="Kolsto A.-B."/>
            <person name="Fraser C.M."/>
            <person name="Read T.D."/>
        </authorList>
    </citation>
    <scope>NUCLEOTIDE SEQUENCE [LARGE SCALE GENOMIC DNA]</scope>
    <source>
        <strain evidence="3">ATCC 10987 / NRS 248</strain>
    </source>
</reference>
<protein>
    <submittedName>
        <fullName evidence="2">Uncharacterized protein</fullName>
    </submittedName>
</protein>
<keyword evidence="1" id="KW-0472">Membrane</keyword>
<dbReference type="AlphaFoldDB" id="Q73BR3"/>
<evidence type="ECO:0000256" key="1">
    <source>
        <dbReference type="SAM" id="Phobius"/>
    </source>
</evidence>